<dbReference type="AlphaFoldDB" id="A0A1E1WJD8"/>
<name>A0A1E1WJD8_PECGO</name>
<dbReference type="InterPro" id="IPR005312">
    <property type="entry name" value="DUF1759"/>
</dbReference>
<protein>
    <submittedName>
        <fullName evidence="1">Uncharacterized protein</fullName>
    </submittedName>
</protein>
<dbReference type="Pfam" id="PF03564">
    <property type="entry name" value="DUF1759"/>
    <property type="match status" value="1"/>
</dbReference>
<dbReference type="OrthoDB" id="8033604at2759"/>
<gene>
    <name evidence="1" type="ORF">g.5140</name>
</gene>
<dbReference type="PANTHER" id="PTHR47331">
    <property type="entry name" value="PHD-TYPE DOMAIN-CONTAINING PROTEIN"/>
    <property type="match status" value="1"/>
</dbReference>
<organism evidence="1">
    <name type="scientific">Pectinophora gossypiella</name>
    <name type="common">Cotton pink bollworm</name>
    <name type="synonym">Depressaria gossypiella</name>
    <dbReference type="NCBI Taxonomy" id="13191"/>
    <lineage>
        <taxon>Eukaryota</taxon>
        <taxon>Metazoa</taxon>
        <taxon>Ecdysozoa</taxon>
        <taxon>Arthropoda</taxon>
        <taxon>Hexapoda</taxon>
        <taxon>Insecta</taxon>
        <taxon>Pterygota</taxon>
        <taxon>Neoptera</taxon>
        <taxon>Endopterygota</taxon>
        <taxon>Lepidoptera</taxon>
        <taxon>Glossata</taxon>
        <taxon>Ditrysia</taxon>
        <taxon>Gelechioidea</taxon>
        <taxon>Gelechiidae</taxon>
        <taxon>Apatetrinae</taxon>
        <taxon>Pectinophora</taxon>
    </lineage>
</organism>
<feature type="non-terminal residue" evidence="1">
    <location>
        <position position="398"/>
    </location>
</feature>
<evidence type="ECO:0000313" key="1">
    <source>
        <dbReference type="EMBL" id="JAT87017.1"/>
    </source>
</evidence>
<proteinExistence type="predicted"/>
<accession>A0A1E1WJD8</accession>
<dbReference type="PANTHER" id="PTHR47331:SF5">
    <property type="entry name" value="RIBONUCLEASE H"/>
    <property type="match status" value="1"/>
</dbReference>
<sequence length="398" mass="46617">MDNYINIQEDIASRIKKGLINYRKSPKDRIKLPYVETRLEALEHQWSMFTNNHRKIVFEAKREEFEKTTYYTSDVYELTEETYIEYKSLLKEALSLLKPTSANVSKGIERPAKTSVKLPEITLPKFSGKYTEWISFRDLFISLIHKNESIDDVQKLHYLKGALIGEAENLLRHISISAENYKPSWEKLESRYNNKKYLSNAILKRFLGQRVLLTESANGIKQLLDVTKECLNALQNLGIKTNSWDLIVIHIVSQKLDPDSREKWETKLSESSLELPIFSFFEDFLETRFRSLEYKDTKVQRQEKPNVTHVATTLVTCSFCSENHKLFNCRKFAKESIDVRRNFVQTHHLCFNCFSSDHSVYQCTLSARCRLCKKKHHSLLHPKTHKSVSDHNKTDQPV</sequence>
<dbReference type="EMBL" id="GDQN01004037">
    <property type="protein sequence ID" value="JAT87017.1"/>
    <property type="molecule type" value="Transcribed_RNA"/>
</dbReference>
<reference evidence="1" key="1">
    <citation type="submission" date="2015-09" db="EMBL/GenBank/DDBJ databases">
        <title>De novo assembly of Pectinophora gossypiella (Pink Bollworm) gut transcriptome.</title>
        <authorList>
            <person name="Tassone E.E."/>
        </authorList>
    </citation>
    <scope>NUCLEOTIDE SEQUENCE</scope>
</reference>